<organism evidence="1 2">
    <name type="scientific">Liparis tanakae</name>
    <name type="common">Tanaka's snailfish</name>
    <dbReference type="NCBI Taxonomy" id="230148"/>
    <lineage>
        <taxon>Eukaryota</taxon>
        <taxon>Metazoa</taxon>
        <taxon>Chordata</taxon>
        <taxon>Craniata</taxon>
        <taxon>Vertebrata</taxon>
        <taxon>Euteleostomi</taxon>
        <taxon>Actinopterygii</taxon>
        <taxon>Neopterygii</taxon>
        <taxon>Teleostei</taxon>
        <taxon>Neoteleostei</taxon>
        <taxon>Acanthomorphata</taxon>
        <taxon>Eupercaria</taxon>
        <taxon>Perciformes</taxon>
        <taxon>Cottioidei</taxon>
        <taxon>Cottales</taxon>
        <taxon>Liparidae</taxon>
        <taxon>Liparis</taxon>
    </lineage>
</organism>
<keyword evidence="2" id="KW-1185">Reference proteome</keyword>
<dbReference type="EMBL" id="SRLO01000047">
    <property type="protein sequence ID" value="TNN81276.1"/>
    <property type="molecule type" value="Genomic_DNA"/>
</dbReference>
<sequence>MLFKTLADVTDDRQYVATAQQVNHAVEQSLLQLQLRGDETNTLSAERRRRYTGIRSVTVPQTDLLHDVQLRVLRLKKLDEQLEDLRVEQLISSSAHRMHWYNVPSSATSSVAPLFSLQHKLCTVSMALDVDFSSSLLMLTRLFWGQAERKAERTLDREV</sequence>
<evidence type="ECO:0000313" key="2">
    <source>
        <dbReference type="Proteomes" id="UP000314294"/>
    </source>
</evidence>
<reference evidence="1 2" key="1">
    <citation type="submission" date="2019-03" db="EMBL/GenBank/DDBJ databases">
        <title>First draft genome of Liparis tanakae, snailfish: a comprehensive survey of snailfish specific genes.</title>
        <authorList>
            <person name="Kim W."/>
            <person name="Song I."/>
            <person name="Jeong J.-H."/>
            <person name="Kim D."/>
            <person name="Kim S."/>
            <person name="Ryu S."/>
            <person name="Song J.Y."/>
            <person name="Lee S.K."/>
        </authorList>
    </citation>
    <scope>NUCLEOTIDE SEQUENCE [LARGE SCALE GENOMIC DNA]</scope>
    <source>
        <tissue evidence="1">Muscle</tissue>
    </source>
</reference>
<dbReference type="AlphaFoldDB" id="A0A4Z2ITV1"/>
<gene>
    <name evidence="1" type="ORF">EYF80_008336</name>
</gene>
<proteinExistence type="predicted"/>
<protein>
    <submittedName>
        <fullName evidence="1">Uncharacterized protein</fullName>
    </submittedName>
</protein>
<dbReference type="Proteomes" id="UP000314294">
    <property type="component" value="Unassembled WGS sequence"/>
</dbReference>
<accession>A0A4Z2ITV1</accession>
<evidence type="ECO:0000313" key="1">
    <source>
        <dbReference type="EMBL" id="TNN81276.1"/>
    </source>
</evidence>
<comment type="caution">
    <text evidence="1">The sequence shown here is derived from an EMBL/GenBank/DDBJ whole genome shotgun (WGS) entry which is preliminary data.</text>
</comment>
<name>A0A4Z2ITV1_9TELE</name>